<evidence type="ECO:0000313" key="10">
    <source>
        <dbReference type="Proteomes" id="UP000029864"/>
    </source>
</evidence>
<keyword evidence="4 5" id="KW-0418">Kinase</keyword>
<evidence type="ECO:0000256" key="7">
    <source>
        <dbReference type="RuleBase" id="RU003331"/>
    </source>
</evidence>
<feature type="binding site" evidence="5">
    <location>
        <begin position="58"/>
        <end position="60"/>
    </location>
    <ligand>
        <name>AMP</name>
        <dbReference type="ChEBI" id="CHEBI:456215"/>
    </ligand>
</feature>
<keyword evidence="1 5" id="KW-0808">Transferase</keyword>
<keyword evidence="5 7" id="KW-0067">ATP-binding</keyword>
<feature type="binding site" evidence="5">
    <location>
        <position position="32"/>
    </location>
    <ligand>
        <name>AMP</name>
        <dbReference type="ChEBI" id="CHEBI:456215"/>
    </ligand>
</feature>
<comment type="subunit">
    <text evidence="5 7">Monomer.</text>
</comment>
<dbReference type="GO" id="GO:0044209">
    <property type="term" value="P:AMP salvage"/>
    <property type="evidence" value="ECO:0007669"/>
    <property type="project" value="UniProtKB-UniRule"/>
</dbReference>
<comment type="pathway">
    <text evidence="5">Purine metabolism; AMP biosynthesis via salvage pathway; AMP from ADP: step 1/1.</text>
</comment>
<feature type="binding site" evidence="5">
    <location>
        <begin position="86"/>
        <end position="89"/>
    </location>
    <ligand>
        <name>AMP</name>
        <dbReference type="ChEBI" id="CHEBI:456215"/>
    </ligand>
</feature>
<reference evidence="9 11" key="2">
    <citation type="submission" date="2020-08" db="EMBL/GenBank/DDBJ databases">
        <title>Sequencing the genomes of 1000 actinobacteria strains.</title>
        <authorList>
            <person name="Klenk H.-P."/>
        </authorList>
    </citation>
    <scope>NUCLEOTIDE SEQUENCE [LARGE SCALE GENOMIC DNA]</scope>
    <source>
        <strain evidence="9 11">DSM 21065</strain>
    </source>
</reference>
<feature type="binding site" evidence="5">
    <location>
        <position position="37"/>
    </location>
    <ligand>
        <name>AMP</name>
        <dbReference type="ChEBI" id="CHEBI:456215"/>
    </ligand>
</feature>
<comment type="caution">
    <text evidence="8">The sequence shown here is derived from an EMBL/GenBank/DDBJ whole genome shotgun (WGS) entry which is preliminary data.</text>
</comment>
<feature type="binding site" evidence="5">
    <location>
        <position position="128"/>
    </location>
    <ligand>
        <name>ATP</name>
        <dbReference type="ChEBI" id="CHEBI:30616"/>
    </ligand>
</feature>
<dbReference type="NCBIfam" id="NF001381">
    <property type="entry name" value="PRK00279.1-3"/>
    <property type="match status" value="1"/>
</dbReference>
<evidence type="ECO:0000313" key="9">
    <source>
        <dbReference type="EMBL" id="MBB5639548.1"/>
    </source>
</evidence>
<evidence type="ECO:0000313" key="11">
    <source>
        <dbReference type="Proteomes" id="UP000561726"/>
    </source>
</evidence>
<feature type="binding site" evidence="5">
    <location>
        <position position="173"/>
    </location>
    <ligand>
        <name>ATP</name>
        <dbReference type="ChEBI" id="CHEBI:30616"/>
    </ligand>
</feature>
<comment type="subcellular location">
    <subcellularLocation>
        <location evidence="5 7">Cytoplasm</location>
    </subcellularLocation>
</comment>
<dbReference type="GO" id="GO:0005524">
    <property type="term" value="F:ATP binding"/>
    <property type="evidence" value="ECO:0007669"/>
    <property type="project" value="UniProtKB-UniRule"/>
</dbReference>
<dbReference type="eggNOG" id="COG0563">
    <property type="taxonomic scope" value="Bacteria"/>
</dbReference>
<feature type="binding site" evidence="5">
    <location>
        <begin position="11"/>
        <end position="16"/>
    </location>
    <ligand>
        <name>ATP</name>
        <dbReference type="ChEBI" id="CHEBI:30616"/>
    </ligand>
</feature>
<sequence>MTRLLLIGPPGAGKGTQASRLAEAFAVPAVSTGDIFRFNVKNETALGLEVKAFIDAGAYVPDSLTNAIVKDRLGEADAAAGFLLDGYPRTTDQVAELERLLESAGTKLDAVVLITADTDEVVARLLKRAEEQGRADDTADVIRHRMDVYAEQTAPLIDVYTSRGLVVTIDGLGAVDAVTDRILEALAERGLHATVTI</sequence>
<dbReference type="Pfam" id="PF00406">
    <property type="entry name" value="ADK"/>
    <property type="match status" value="1"/>
</dbReference>
<dbReference type="NCBIfam" id="NF011104">
    <property type="entry name" value="PRK14531.1"/>
    <property type="match status" value="1"/>
</dbReference>
<dbReference type="Proteomes" id="UP000029864">
    <property type="component" value="Unassembled WGS sequence"/>
</dbReference>
<keyword evidence="3 5" id="KW-0547">Nucleotide-binding</keyword>
<proteinExistence type="inferred from homology"/>
<dbReference type="CDD" id="cd01428">
    <property type="entry name" value="ADK"/>
    <property type="match status" value="1"/>
</dbReference>
<comment type="similarity">
    <text evidence="5 6">Belongs to the adenylate kinase family.</text>
</comment>
<protein>
    <recommendedName>
        <fullName evidence="5 7">Adenylate kinase</fullName>
        <shortName evidence="5">AK</shortName>
        <ecNumber evidence="5 7">2.7.4.3</ecNumber>
    </recommendedName>
    <alternativeName>
        <fullName evidence="5">ATP-AMP transphosphorylase</fullName>
    </alternativeName>
    <alternativeName>
        <fullName evidence="5">ATP:AMP phosphotransferase</fullName>
    </alternativeName>
    <alternativeName>
        <fullName evidence="5">Adenylate monophosphate kinase</fullName>
    </alternativeName>
</protein>
<evidence type="ECO:0000256" key="1">
    <source>
        <dbReference type="ARBA" id="ARBA00022679"/>
    </source>
</evidence>
<comment type="function">
    <text evidence="5">Catalyzes the reversible transfer of the terminal phosphate group between ATP and AMP. Plays an important role in cellular energy homeostasis and in adenine nucleotide metabolism.</text>
</comment>
<evidence type="ECO:0000256" key="3">
    <source>
        <dbReference type="ARBA" id="ARBA00022741"/>
    </source>
</evidence>
<dbReference type="EMBL" id="JPXF01000002">
    <property type="protein sequence ID" value="KGJ82383.1"/>
    <property type="molecule type" value="Genomic_DNA"/>
</dbReference>
<feature type="binding site" evidence="5">
    <location>
        <position position="134"/>
    </location>
    <ligand>
        <name>AMP</name>
        <dbReference type="ChEBI" id="CHEBI:456215"/>
    </ligand>
</feature>
<organism evidence="8 10">
    <name type="scientific">Cryobacterium roopkundense</name>
    <dbReference type="NCBI Taxonomy" id="1001240"/>
    <lineage>
        <taxon>Bacteria</taxon>
        <taxon>Bacillati</taxon>
        <taxon>Actinomycetota</taxon>
        <taxon>Actinomycetes</taxon>
        <taxon>Micrococcales</taxon>
        <taxon>Microbacteriaceae</taxon>
        <taxon>Cryobacterium</taxon>
    </lineage>
</organism>
<comment type="caution">
    <text evidence="5">Lacks conserved residue(s) required for the propagation of feature annotation.</text>
</comment>
<dbReference type="EC" id="2.7.4.3" evidence="5 7"/>
<dbReference type="Gene3D" id="3.40.50.300">
    <property type="entry name" value="P-loop containing nucleotide triphosphate hydrolases"/>
    <property type="match status" value="1"/>
</dbReference>
<dbReference type="InterPro" id="IPR027417">
    <property type="entry name" value="P-loop_NTPase"/>
</dbReference>
<dbReference type="PRINTS" id="PR00094">
    <property type="entry name" value="ADENYLTKNASE"/>
</dbReference>
<dbReference type="GO" id="GO:0005737">
    <property type="term" value="C:cytoplasm"/>
    <property type="evidence" value="ECO:0007669"/>
    <property type="project" value="UniProtKB-SubCell"/>
</dbReference>
<dbReference type="HAMAP" id="MF_00235">
    <property type="entry name" value="Adenylate_kinase_Adk"/>
    <property type="match status" value="1"/>
</dbReference>
<dbReference type="InterPro" id="IPR000850">
    <property type="entry name" value="Adenylat/UMP-CMP_kin"/>
</dbReference>
<feature type="binding site" evidence="5">
    <location>
        <position position="93"/>
    </location>
    <ligand>
        <name>AMP</name>
        <dbReference type="ChEBI" id="CHEBI:456215"/>
    </ligand>
</feature>
<dbReference type="UniPathway" id="UPA00588">
    <property type="reaction ID" value="UER00649"/>
</dbReference>
<name>A0A099JYA7_9MICO</name>
<comment type="catalytic activity">
    <reaction evidence="5 7">
        <text>AMP + ATP = 2 ADP</text>
        <dbReference type="Rhea" id="RHEA:12973"/>
        <dbReference type="ChEBI" id="CHEBI:30616"/>
        <dbReference type="ChEBI" id="CHEBI:456215"/>
        <dbReference type="ChEBI" id="CHEBI:456216"/>
        <dbReference type="EC" id="2.7.4.3"/>
    </reaction>
</comment>
<dbReference type="RefSeq" id="WP_183323204.1">
    <property type="nucleotide sequence ID" value="NZ_JACHBQ010000001.1"/>
</dbReference>
<comment type="domain">
    <text evidence="5">Consists of three domains, a large central CORE domain and two small peripheral domains, NMPbind and LID, which undergo movements during catalysis. The LID domain closes over the site of phosphoryl transfer upon ATP binding. Assembling and dissambling the active center during each catalytic cycle provides an effective means to prevent ATP hydrolysis.</text>
</comment>
<dbReference type="PROSITE" id="PS00113">
    <property type="entry name" value="ADENYLATE_KINASE"/>
    <property type="match status" value="1"/>
</dbReference>
<feature type="binding site" evidence="5">
    <location>
        <position position="145"/>
    </location>
    <ligand>
        <name>AMP</name>
        <dbReference type="ChEBI" id="CHEBI:456215"/>
    </ligand>
</feature>
<dbReference type="EMBL" id="JACHBQ010000001">
    <property type="protein sequence ID" value="MBB5639548.1"/>
    <property type="molecule type" value="Genomic_DNA"/>
</dbReference>
<gene>
    <name evidence="5" type="primary">adk</name>
    <name evidence="9" type="ORF">BJ997_000096</name>
    <name evidence="8" type="ORF">GY21_01030</name>
</gene>
<dbReference type="PANTHER" id="PTHR23359">
    <property type="entry name" value="NUCLEOTIDE KINASE"/>
    <property type="match status" value="1"/>
</dbReference>
<evidence type="ECO:0000256" key="2">
    <source>
        <dbReference type="ARBA" id="ARBA00022727"/>
    </source>
</evidence>
<dbReference type="STRING" id="1001240.GY21_01030"/>
<dbReference type="GO" id="GO:0004017">
    <property type="term" value="F:AMP kinase activity"/>
    <property type="evidence" value="ECO:0007669"/>
    <property type="project" value="UniProtKB-UniRule"/>
</dbReference>
<dbReference type="NCBIfam" id="NF011105">
    <property type="entry name" value="PRK14532.1"/>
    <property type="match status" value="1"/>
</dbReference>
<accession>A0A099JYA7</accession>
<dbReference type="InterPro" id="IPR033690">
    <property type="entry name" value="Adenylat_kinase_CS"/>
</dbReference>
<dbReference type="NCBIfam" id="NF011101">
    <property type="entry name" value="PRK14528.1"/>
    <property type="match status" value="1"/>
</dbReference>
<dbReference type="SUPFAM" id="SSF52540">
    <property type="entry name" value="P-loop containing nucleoside triphosphate hydrolases"/>
    <property type="match status" value="1"/>
</dbReference>
<evidence type="ECO:0000256" key="5">
    <source>
        <dbReference type="HAMAP-Rule" id="MF_00235"/>
    </source>
</evidence>
<dbReference type="Proteomes" id="UP000561726">
    <property type="component" value="Unassembled WGS sequence"/>
</dbReference>
<evidence type="ECO:0000256" key="4">
    <source>
        <dbReference type="ARBA" id="ARBA00022777"/>
    </source>
</evidence>
<evidence type="ECO:0000256" key="6">
    <source>
        <dbReference type="RuleBase" id="RU003330"/>
    </source>
</evidence>
<keyword evidence="5" id="KW-0963">Cytoplasm</keyword>
<evidence type="ECO:0000313" key="8">
    <source>
        <dbReference type="EMBL" id="KGJ82383.1"/>
    </source>
</evidence>
<dbReference type="AlphaFoldDB" id="A0A099JYA7"/>
<reference evidence="8 10" key="1">
    <citation type="submission" date="2014-08" db="EMBL/GenBank/DDBJ databases">
        <authorList>
            <person name="Sisinthy S."/>
        </authorList>
    </citation>
    <scope>NUCLEOTIDE SEQUENCE [LARGE SCALE GENOMIC DNA]</scope>
    <source>
        <strain evidence="8 10">RuG17</strain>
    </source>
</reference>
<keyword evidence="2 5" id="KW-0545">Nucleotide biosynthesis</keyword>
<keyword evidence="10" id="KW-1185">Reference proteome</keyword>
<dbReference type="NCBIfam" id="NF011100">
    <property type="entry name" value="PRK14527.1"/>
    <property type="match status" value="1"/>
</dbReference>
<feature type="region of interest" description="NMP" evidence="5">
    <location>
        <begin position="31"/>
        <end position="60"/>
    </location>
</feature>